<feature type="compositionally biased region" description="Low complexity" evidence="1">
    <location>
        <begin position="23"/>
        <end position="40"/>
    </location>
</feature>
<evidence type="ECO:0000313" key="3">
    <source>
        <dbReference type="Proteomes" id="UP000626109"/>
    </source>
</evidence>
<feature type="non-terminal residue" evidence="2">
    <location>
        <position position="1"/>
    </location>
</feature>
<dbReference type="EMBL" id="CAJNNW010025778">
    <property type="protein sequence ID" value="CAE8679613.1"/>
    <property type="molecule type" value="Genomic_DNA"/>
</dbReference>
<gene>
    <name evidence="2" type="ORF">PGLA2088_LOCUS21449</name>
</gene>
<reference evidence="2" key="1">
    <citation type="submission" date="2021-02" db="EMBL/GenBank/DDBJ databases">
        <authorList>
            <person name="Dougan E. K."/>
            <person name="Rhodes N."/>
            <person name="Thang M."/>
            <person name="Chan C."/>
        </authorList>
    </citation>
    <scope>NUCLEOTIDE SEQUENCE</scope>
</reference>
<feature type="non-terminal residue" evidence="2">
    <location>
        <position position="80"/>
    </location>
</feature>
<feature type="region of interest" description="Disordered" evidence="1">
    <location>
        <begin position="1"/>
        <end position="80"/>
    </location>
</feature>
<comment type="caution">
    <text evidence="2">The sequence shown here is derived from an EMBL/GenBank/DDBJ whole genome shotgun (WGS) entry which is preliminary data.</text>
</comment>
<proteinExistence type="predicted"/>
<evidence type="ECO:0000313" key="2">
    <source>
        <dbReference type="EMBL" id="CAE8679613.1"/>
    </source>
</evidence>
<dbReference type="AlphaFoldDB" id="A0A813JLV3"/>
<protein>
    <submittedName>
        <fullName evidence="2">Uncharacterized protein</fullName>
    </submittedName>
</protein>
<name>A0A813JLV3_POLGL</name>
<feature type="compositionally biased region" description="Low complexity" evidence="1">
    <location>
        <begin position="54"/>
        <end position="69"/>
    </location>
</feature>
<organism evidence="2 3">
    <name type="scientific">Polarella glacialis</name>
    <name type="common">Dinoflagellate</name>
    <dbReference type="NCBI Taxonomy" id="89957"/>
    <lineage>
        <taxon>Eukaryota</taxon>
        <taxon>Sar</taxon>
        <taxon>Alveolata</taxon>
        <taxon>Dinophyceae</taxon>
        <taxon>Suessiales</taxon>
        <taxon>Suessiaceae</taxon>
        <taxon>Polarella</taxon>
    </lineage>
</organism>
<dbReference type="Proteomes" id="UP000626109">
    <property type="component" value="Unassembled WGS sequence"/>
</dbReference>
<sequence>AGFGRLPMDSCADGDSQQSADVDNNSNNSNNKNNNNDNNNIGDSQQGADALPRGDLVGFLDDLLGLPPLSEFPRRLSPGA</sequence>
<evidence type="ECO:0000256" key="1">
    <source>
        <dbReference type="SAM" id="MobiDB-lite"/>
    </source>
</evidence>
<accession>A0A813JLV3</accession>